<sequence>MEGNDVMQLKMTVSRLHRLGVANLATVLNLSQALLSADSLTPAAREAAQMAFDSIQEQIDLLKEIGEIEGDVDVEQ</sequence>
<comment type="caution">
    <text evidence="1">The sequence shown here is derived from an EMBL/GenBank/DDBJ whole genome shotgun (WGS) entry which is preliminary data.</text>
</comment>
<protein>
    <submittedName>
        <fullName evidence="1">Uncharacterized protein</fullName>
    </submittedName>
</protein>
<evidence type="ECO:0000313" key="1">
    <source>
        <dbReference type="EMBL" id="KPW98054.1"/>
    </source>
</evidence>
<evidence type="ECO:0000313" key="2">
    <source>
        <dbReference type="Proteomes" id="UP000051335"/>
    </source>
</evidence>
<accession>A0A0N8R6I1</accession>
<name>A0A0N8R6I1_9PSED</name>
<reference evidence="1 2" key="1">
    <citation type="submission" date="2015-09" db="EMBL/GenBank/DDBJ databases">
        <title>Genome announcement of multiple Pseudomonas syringae strains.</title>
        <authorList>
            <person name="Thakur S."/>
            <person name="Wang P.W."/>
            <person name="Gong Y."/>
            <person name="Weir B.S."/>
            <person name="Guttman D.S."/>
        </authorList>
    </citation>
    <scope>NUCLEOTIDE SEQUENCE [LARGE SCALE GENOMIC DNA]</scope>
    <source>
        <strain evidence="1 2">ICMP17001</strain>
    </source>
</reference>
<dbReference type="PATRIC" id="fig|317659.3.peg.2631"/>
<dbReference type="AlphaFoldDB" id="A0A0N8R6I1"/>
<dbReference type="RefSeq" id="WP_046236387.1">
    <property type="nucleotide sequence ID" value="NZ_LJQC01000571.1"/>
</dbReference>
<organism evidence="1 2">
    <name type="scientific">Pseudomonas syringae pv. coryli</name>
    <dbReference type="NCBI Taxonomy" id="317659"/>
    <lineage>
        <taxon>Bacteria</taxon>
        <taxon>Pseudomonadati</taxon>
        <taxon>Pseudomonadota</taxon>
        <taxon>Gammaproteobacteria</taxon>
        <taxon>Pseudomonadales</taxon>
        <taxon>Pseudomonadaceae</taxon>
        <taxon>Pseudomonas</taxon>
    </lineage>
</organism>
<keyword evidence="2" id="KW-1185">Reference proteome</keyword>
<dbReference type="EMBL" id="LJQC01000571">
    <property type="protein sequence ID" value="KPW98054.1"/>
    <property type="molecule type" value="Genomic_DNA"/>
</dbReference>
<gene>
    <name evidence="1" type="ORF">ALO75_01695</name>
</gene>
<proteinExistence type="predicted"/>
<dbReference type="Proteomes" id="UP000051335">
    <property type="component" value="Unassembled WGS sequence"/>
</dbReference>